<dbReference type="Proteomes" id="UP000195402">
    <property type="component" value="Unassembled WGS sequence"/>
</dbReference>
<accession>A0A200QR09</accession>
<feature type="region of interest" description="Disordered" evidence="1">
    <location>
        <begin position="28"/>
        <end position="48"/>
    </location>
</feature>
<feature type="compositionally biased region" description="Basic and acidic residues" evidence="1">
    <location>
        <begin position="30"/>
        <end position="45"/>
    </location>
</feature>
<sequence>MDDYRDGSSPLKHKRKPTLCLSCCFGSNNRSHETLESPSSDDSKPRLTLRSPTSWLKSRTHHFHLPNHNHHEFPEFKEKCKNLFCKIGKGRRHSVDFRHDPLSYALNFDEGISDENLADEFPLRNFSARLPPSPQIPSPGKSVSSSVMVPREIAAYS</sequence>
<dbReference type="AlphaFoldDB" id="A0A200QR09"/>
<reference evidence="2 3" key="1">
    <citation type="journal article" date="2017" name="Mol. Plant">
        <title>The Genome of Medicinal Plant Macleaya cordata Provides New Insights into Benzylisoquinoline Alkaloids Metabolism.</title>
        <authorList>
            <person name="Liu X."/>
            <person name="Liu Y."/>
            <person name="Huang P."/>
            <person name="Ma Y."/>
            <person name="Qing Z."/>
            <person name="Tang Q."/>
            <person name="Cao H."/>
            <person name="Cheng P."/>
            <person name="Zheng Y."/>
            <person name="Yuan Z."/>
            <person name="Zhou Y."/>
            <person name="Liu J."/>
            <person name="Tang Z."/>
            <person name="Zhuo Y."/>
            <person name="Zhang Y."/>
            <person name="Yu L."/>
            <person name="Huang J."/>
            <person name="Yang P."/>
            <person name="Peng Q."/>
            <person name="Zhang J."/>
            <person name="Jiang W."/>
            <person name="Zhang Z."/>
            <person name="Lin K."/>
            <person name="Ro D.K."/>
            <person name="Chen X."/>
            <person name="Xiong X."/>
            <person name="Shang Y."/>
            <person name="Huang S."/>
            <person name="Zeng J."/>
        </authorList>
    </citation>
    <scope>NUCLEOTIDE SEQUENCE [LARGE SCALE GENOMIC DNA]</scope>
    <source>
        <strain evidence="3">cv. BLH2017</strain>
        <tissue evidence="2">Root</tissue>
    </source>
</reference>
<evidence type="ECO:0000256" key="1">
    <source>
        <dbReference type="SAM" id="MobiDB-lite"/>
    </source>
</evidence>
<evidence type="ECO:0000313" key="3">
    <source>
        <dbReference type="Proteomes" id="UP000195402"/>
    </source>
</evidence>
<dbReference type="STRING" id="56857.A0A200QR09"/>
<dbReference type="EMBL" id="MVGT01001338">
    <property type="protein sequence ID" value="OVA12899.1"/>
    <property type="molecule type" value="Genomic_DNA"/>
</dbReference>
<dbReference type="PANTHER" id="PTHR33168">
    <property type="entry name" value="STRESS INDUCED PROTEIN-RELATED"/>
    <property type="match status" value="1"/>
</dbReference>
<name>A0A200QR09_MACCD</name>
<dbReference type="OMA" id="PALIWVN"/>
<dbReference type="OrthoDB" id="657187at2759"/>
<comment type="caution">
    <text evidence="2">The sequence shown here is derived from an EMBL/GenBank/DDBJ whole genome shotgun (WGS) entry which is preliminary data.</text>
</comment>
<proteinExistence type="predicted"/>
<gene>
    <name evidence="2" type="ORF">BVC80_1803g16</name>
</gene>
<keyword evidence="3" id="KW-1185">Reference proteome</keyword>
<protein>
    <submittedName>
        <fullName evidence="2">Uncharacterized protein</fullName>
    </submittedName>
</protein>
<dbReference type="InParanoid" id="A0A200QR09"/>
<organism evidence="2 3">
    <name type="scientific">Macleaya cordata</name>
    <name type="common">Five-seeded plume-poppy</name>
    <name type="synonym">Bocconia cordata</name>
    <dbReference type="NCBI Taxonomy" id="56857"/>
    <lineage>
        <taxon>Eukaryota</taxon>
        <taxon>Viridiplantae</taxon>
        <taxon>Streptophyta</taxon>
        <taxon>Embryophyta</taxon>
        <taxon>Tracheophyta</taxon>
        <taxon>Spermatophyta</taxon>
        <taxon>Magnoliopsida</taxon>
        <taxon>Ranunculales</taxon>
        <taxon>Papaveraceae</taxon>
        <taxon>Papaveroideae</taxon>
        <taxon>Macleaya</taxon>
    </lineage>
</organism>
<evidence type="ECO:0000313" key="2">
    <source>
        <dbReference type="EMBL" id="OVA12899.1"/>
    </source>
</evidence>